<feature type="compositionally biased region" description="Low complexity" evidence="1">
    <location>
        <begin position="232"/>
        <end position="243"/>
    </location>
</feature>
<feature type="region of interest" description="Disordered" evidence="1">
    <location>
        <begin position="728"/>
        <end position="753"/>
    </location>
</feature>
<feature type="region of interest" description="Disordered" evidence="1">
    <location>
        <begin position="500"/>
        <end position="554"/>
    </location>
</feature>
<evidence type="ECO:0000259" key="2">
    <source>
        <dbReference type="Pfam" id="PF13532"/>
    </source>
</evidence>
<feature type="region of interest" description="Disordered" evidence="1">
    <location>
        <begin position="219"/>
        <end position="247"/>
    </location>
</feature>
<dbReference type="PANTHER" id="PTHR31573">
    <property type="entry name" value="ALPHA-KETOGLUTARATE-DEPENDENT DIOXYGENASE ALKB HOMOLOG 2"/>
    <property type="match status" value="1"/>
</dbReference>
<dbReference type="Pfam" id="PF13532">
    <property type="entry name" value="2OG-FeII_Oxy_2"/>
    <property type="match status" value="1"/>
</dbReference>
<feature type="compositionally biased region" description="Basic and acidic residues" evidence="1">
    <location>
        <begin position="728"/>
        <end position="737"/>
    </location>
</feature>
<dbReference type="AlphaFoldDB" id="A0A2N8U5I2"/>
<dbReference type="SUPFAM" id="SSF51197">
    <property type="entry name" value="Clavaminate synthase-like"/>
    <property type="match status" value="1"/>
</dbReference>
<evidence type="ECO:0000313" key="4">
    <source>
        <dbReference type="Proteomes" id="UP000239563"/>
    </source>
</evidence>
<gene>
    <name evidence="3" type="ORF">SRS1_11620</name>
</gene>
<dbReference type="InterPro" id="IPR037151">
    <property type="entry name" value="AlkB-like_sf"/>
</dbReference>
<evidence type="ECO:0000256" key="1">
    <source>
        <dbReference type="SAM" id="MobiDB-lite"/>
    </source>
</evidence>
<feature type="compositionally biased region" description="Polar residues" evidence="1">
    <location>
        <begin position="97"/>
        <end position="106"/>
    </location>
</feature>
<dbReference type="PANTHER" id="PTHR31573:SF4">
    <property type="entry name" value="FE2OG DIOXYGENASE DOMAIN-CONTAINING PROTEIN"/>
    <property type="match status" value="1"/>
</dbReference>
<dbReference type="InterPro" id="IPR032852">
    <property type="entry name" value="ALKBH2"/>
</dbReference>
<protein>
    <recommendedName>
        <fullName evidence="2">Alpha-ketoglutarate-dependent dioxygenase AlkB-like domain-containing protein</fullName>
    </recommendedName>
</protein>
<dbReference type="GO" id="GO:0008198">
    <property type="term" value="F:ferrous iron binding"/>
    <property type="evidence" value="ECO:0007669"/>
    <property type="project" value="TreeGrafter"/>
</dbReference>
<dbReference type="EMBL" id="LT795054">
    <property type="protein sequence ID" value="SJX60306.1"/>
    <property type="molecule type" value="Genomic_DNA"/>
</dbReference>
<dbReference type="GO" id="GO:0035516">
    <property type="term" value="F:broad specificity oxidative DNA demethylase activity"/>
    <property type="evidence" value="ECO:0007669"/>
    <property type="project" value="TreeGrafter"/>
</dbReference>
<feature type="domain" description="Alpha-ketoglutarate-dependent dioxygenase AlkB-like" evidence="2">
    <location>
        <begin position="592"/>
        <end position="717"/>
    </location>
</feature>
<organism evidence="3 4">
    <name type="scientific">Sporisorium reilianum f. sp. reilianum</name>
    <dbReference type="NCBI Taxonomy" id="72559"/>
    <lineage>
        <taxon>Eukaryota</taxon>
        <taxon>Fungi</taxon>
        <taxon>Dikarya</taxon>
        <taxon>Basidiomycota</taxon>
        <taxon>Ustilaginomycotina</taxon>
        <taxon>Ustilaginomycetes</taxon>
        <taxon>Ustilaginales</taxon>
        <taxon>Ustilaginaceae</taxon>
        <taxon>Sporisorium</taxon>
    </lineage>
</organism>
<dbReference type="InterPro" id="IPR027450">
    <property type="entry name" value="AlkB-like"/>
</dbReference>
<feature type="region of interest" description="Disordered" evidence="1">
    <location>
        <begin position="86"/>
        <end position="106"/>
    </location>
</feature>
<accession>A0A2N8U5I2</accession>
<feature type="compositionally biased region" description="Polar residues" evidence="1">
    <location>
        <begin position="539"/>
        <end position="553"/>
    </location>
</feature>
<reference evidence="3 4" key="1">
    <citation type="submission" date="2017-02" db="EMBL/GenBank/DDBJ databases">
        <authorList>
            <person name="Peterson S.W."/>
        </authorList>
    </citation>
    <scope>NUCLEOTIDE SEQUENCE [LARGE SCALE GENOMIC DNA]</scope>
    <source>
        <strain evidence="3 4">SRS1_H2-8</strain>
    </source>
</reference>
<sequence length="753" mass="82277">MASGPIIWSETRQELCESLAYYRAYQTGSYVASNLGKPPSTSETKLDREAAVLKDSIPYGYLLAGWPSRRDAWAHNGRVIISHGGGKSEVDDAAPGSTASASKASLKQDQSASDSIIRALLHSSRHRLPIVLIAADSYALLPFKLACSYAVLGWYIIPDCWAERESDGGGSGFVRWKFRFEWIPAQGRPWWELPAASPGQTWNPRERIETFTEAQRQLVKQMKGKQKSSATSSRSVSPLSDSSPSKELDEDARYRLLYGPLPTTPKLVSTVTAALNSPTPCNTSNAATCLTCKSPSPLVFDIGFMCLRPECPSFFLHPSSNNHPTESTLTFSPTFLQPQGDRLNDAFPSGAPPFPLIPTRPSSRSMDQARGLWCRRCGRLSCREVIFQPRCAHCGHRVGKWKPLPTIQPPVLARGPFDFSPSASASGFDPVVSASSGIVLSVRREEGLVMYTFEFPAMFGDCRVHLVQADVEAGGTEDEADGIFEEFQRLAWPADAEASEAAASVSATEEGRGSAGHSKRLKTEPASLSPVPSIGDRVGSTSNDLAPTDTPQHPQLIPFRRHMLKQHASGSGRMLTQQFTCNYGVAYKHVVAMGTQPLTASSPTCILSTLTLLHTRTRRVVPDAHTFNELYPVLYLAHQKMGFHDDGEPGLGAVVASLSLGATCRMKFRLKPKFHPTFARVAARDRTVLDLPLRHGAVVVQQGHDLQHFFEHSVSPDAFRIAVTARRIDAGENDRPPPRKRTKRCSAATPSSS</sequence>
<dbReference type="Gene3D" id="2.60.120.590">
    <property type="entry name" value="Alpha-ketoglutarate-dependent dioxygenase AlkB-like"/>
    <property type="match status" value="1"/>
</dbReference>
<name>A0A2N8U5I2_9BASI</name>
<dbReference type="GO" id="GO:0006307">
    <property type="term" value="P:DNA alkylation repair"/>
    <property type="evidence" value="ECO:0007669"/>
    <property type="project" value="TreeGrafter"/>
</dbReference>
<proteinExistence type="predicted"/>
<dbReference type="Proteomes" id="UP000239563">
    <property type="component" value="Chromosome I"/>
</dbReference>
<evidence type="ECO:0000313" key="3">
    <source>
        <dbReference type="EMBL" id="SJX60306.1"/>
    </source>
</evidence>
<dbReference type="GO" id="GO:0051747">
    <property type="term" value="F:cytosine C-5 DNA demethylase activity"/>
    <property type="evidence" value="ECO:0007669"/>
    <property type="project" value="TreeGrafter"/>
</dbReference>